<dbReference type="InterPro" id="IPR017921">
    <property type="entry name" value="Znf_CTCHY"/>
</dbReference>
<reference evidence="4 5" key="1">
    <citation type="submission" date="2017-07" db="EMBL/GenBank/DDBJ databases">
        <title>An improved, manually edited Actinidia chinensis var. chinensis (kiwifruit) genome highlights the challenges associated with draft genomes and gene prediction in plants.</title>
        <authorList>
            <person name="Pilkington S."/>
            <person name="Crowhurst R."/>
            <person name="Hilario E."/>
            <person name="Nardozza S."/>
            <person name="Fraser L."/>
            <person name="Peng Y."/>
            <person name="Gunaseelan K."/>
            <person name="Simpson R."/>
            <person name="Tahir J."/>
            <person name="Deroles S."/>
            <person name="Templeton K."/>
            <person name="Luo Z."/>
            <person name="Davy M."/>
            <person name="Cheng C."/>
            <person name="Mcneilage M."/>
            <person name="Scaglione D."/>
            <person name="Liu Y."/>
            <person name="Zhang Q."/>
            <person name="Datson P."/>
            <person name="De Silva N."/>
            <person name="Gardiner S."/>
            <person name="Bassett H."/>
            <person name="Chagne D."/>
            <person name="Mccallum J."/>
            <person name="Dzierzon H."/>
            <person name="Deng C."/>
            <person name="Wang Y.-Y."/>
            <person name="Barron N."/>
            <person name="Manako K."/>
            <person name="Bowen J."/>
            <person name="Foster T."/>
            <person name="Erridge Z."/>
            <person name="Tiffin H."/>
            <person name="Waite C."/>
            <person name="Davies K."/>
            <person name="Grierson E."/>
            <person name="Laing W."/>
            <person name="Kirk R."/>
            <person name="Chen X."/>
            <person name="Wood M."/>
            <person name="Montefiori M."/>
            <person name="Brummell D."/>
            <person name="Schwinn K."/>
            <person name="Catanach A."/>
            <person name="Fullerton C."/>
            <person name="Li D."/>
            <person name="Meiyalaghan S."/>
            <person name="Nieuwenhuizen N."/>
            <person name="Read N."/>
            <person name="Prakash R."/>
            <person name="Hunter D."/>
            <person name="Zhang H."/>
            <person name="Mckenzie M."/>
            <person name="Knabel M."/>
            <person name="Harris A."/>
            <person name="Allan A."/>
            <person name="Chen A."/>
            <person name="Janssen B."/>
            <person name="Plunkett B."/>
            <person name="Dwamena C."/>
            <person name="Voogd C."/>
            <person name="Leif D."/>
            <person name="Lafferty D."/>
            <person name="Souleyre E."/>
            <person name="Varkonyi-Gasic E."/>
            <person name="Gambi F."/>
            <person name="Hanley J."/>
            <person name="Yao J.-L."/>
            <person name="Cheung J."/>
            <person name="David K."/>
            <person name="Warren B."/>
            <person name="Marsh K."/>
            <person name="Snowden K."/>
            <person name="Lin-Wang K."/>
            <person name="Brian L."/>
            <person name="Martinez-Sanchez M."/>
            <person name="Wang M."/>
            <person name="Ileperuma N."/>
            <person name="Macnee N."/>
            <person name="Campin R."/>
            <person name="Mcatee P."/>
            <person name="Drummond R."/>
            <person name="Espley R."/>
            <person name="Ireland H."/>
            <person name="Wu R."/>
            <person name="Atkinson R."/>
            <person name="Karunairetnam S."/>
            <person name="Bulley S."/>
            <person name="Chunkath S."/>
            <person name="Hanley Z."/>
            <person name="Storey R."/>
            <person name="Thrimawithana A."/>
            <person name="Thomson S."/>
            <person name="David C."/>
            <person name="Testolin R."/>
        </authorList>
    </citation>
    <scope>NUCLEOTIDE SEQUENCE [LARGE SCALE GENOMIC DNA]</scope>
    <source>
        <strain evidence="5">cv. Red5</strain>
        <tissue evidence="4">Young leaf</tissue>
    </source>
</reference>
<dbReference type="PANTHER" id="PTHR21319:SF12">
    <property type="entry name" value="ZINC FINGER (C3HC4-TYPE RING FINGER) FAMILY PROTEIN"/>
    <property type="match status" value="1"/>
</dbReference>
<protein>
    <submittedName>
        <fullName evidence="4">E3 ubiquitin-protein like</fullName>
    </submittedName>
</protein>
<dbReference type="InParanoid" id="A0A2R6P5W1"/>
<dbReference type="Proteomes" id="UP000241394">
    <property type="component" value="Chromosome LG28"/>
</dbReference>
<feature type="transmembrane region" description="Helical" evidence="2">
    <location>
        <begin position="187"/>
        <end position="205"/>
    </location>
</feature>
<dbReference type="PROSITE" id="PS51270">
    <property type="entry name" value="ZF_CTCHY"/>
    <property type="match status" value="1"/>
</dbReference>
<reference evidence="5" key="2">
    <citation type="journal article" date="2018" name="BMC Genomics">
        <title>A manually annotated Actinidia chinensis var. chinensis (kiwifruit) genome highlights the challenges associated with draft genomes and gene prediction in plants.</title>
        <authorList>
            <person name="Pilkington S.M."/>
            <person name="Crowhurst R."/>
            <person name="Hilario E."/>
            <person name="Nardozza S."/>
            <person name="Fraser L."/>
            <person name="Peng Y."/>
            <person name="Gunaseelan K."/>
            <person name="Simpson R."/>
            <person name="Tahir J."/>
            <person name="Deroles S.C."/>
            <person name="Templeton K."/>
            <person name="Luo Z."/>
            <person name="Davy M."/>
            <person name="Cheng C."/>
            <person name="McNeilage M."/>
            <person name="Scaglione D."/>
            <person name="Liu Y."/>
            <person name="Zhang Q."/>
            <person name="Datson P."/>
            <person name="De Silva N."/>
            <person name="Gardiner S.E."/>
            <person name="Bassett H."/>
            <person name="Chagne D."/>
            <person name="McCallum J."/>
            <person name="Dzierzon H."/>
            <person name="Deng C."/>
            <person name="Wang Y.Y."/>
            <person name="Barron L."/>
            <person name="Manako K."/>
            <person name="Bowen J."/>
            <person name="Foster T.M."/>
            <person name="Erridge Z.A."/>
            <person name="Tiffin H."/>
            <person name="Waite C.N."/>
            <person name="Davies K.M."/>
            <person name="Grierson E.P."/>
            <person name="Laing W.A."/>
            <person name="Kirk R."/>
            <person name="Chen X."/>
            <person name="Wood M."/>
            <person name="Montefiori M."/>
            <person name="Brummell D.A."/>
            <person name="Schwinn K.E."/>
            <person name="Catanach A."/>
            <person name="Fullerton C."/>
            <person name="Li D."/>
            <person name="Meiyalaghan S."/>
            <person name="Nieuwenhuizen N."/>
            <person name="Read N."/>
            <person name="Prakash R."/>
            <person name="Hunter D."/>
            <person name="Zhang H."/>
            <person name="McKenzie M."/>
            <person name="Knabel M."/>
            <person name="Harris A."/>
            <person name="Allan A.C."/>
            <person name="Gleave A."/>
            <person name="Chen A."/>
            <person name="Janssen B.J."/>
            <person name="Plunkett B."/>
            <person name="Ampomah-Dwamena C."/>
            <person name="Voogd C."/>
            <person name="Leif D."/>
            <person name="Lafferty D."/>
            <person name="Souleyre E.J.F."/>
            <person name="Varkonyi-Gasic E."/>
            <person name="Gambi F."/>
            <person name="Hanley J."/>
            <person name="Yao J.L."/>
            <person name="Cheung J."/>
            <person name="David K.M."/>
            <person name="Warren B."/>
            <person name="Marsh K."/>
            <person name="Snowden K.C."/>
            <person name="Lin-Wang K."/>
            <person name="Brian L."/>
            <person name="Martinez-Sanchez M."/>
            <person name="Wang M."/>
            <person name="Ileperuma N."/>
            <person name="Macnee N."/>
            <person name="Campin R."/>
            <person name="McAtee P."/>
            <person name="Drummond R.S.M."/>
            <person name="Espley R.V."/>
            <person name="Ireland H.S."/>
            <person name="Wu R."/>
            <person name="Atkinson R.G."/>
            <person name="Karunairetnam S."/>
            <person name="Bulley S."/>
            <person name="Chunkath S."/>
            <person name="Hanley Z."/>
            <person name="Storey R."/>
            <person name="Thrimawithana A.H."/>
            <person name="Thomson S."/>
            <person name="David C."/>
            <person name="Testolin R."/>
            <person name="Huang H."/>
            <person name="Hellens R.P."/>
            <person name="Schaffer R.J."/>
        </authorList>
    </citation>
    <scope>NUCLEOTIDE SEQUENCE [LARGE SCALE GENOMIC DNA]</scope>
    <source>
        <strain evidence="5">cv. Red5</strain>
    </source>
</reference>
<keyword evidence="2" id="KW-0472">Membrane</keyword>
<dbReference type="GO" id="GO:0016567">
    <property type="term" value="P:protein ubiquitination"/>
    <property type="evidence" value="ECO:0007669"/>
    <property type="project" value="TreeGrafter"/>
</dbReference>
<sequence>MRDVSRVICAVCDTEQQVAHVCSKCGVKMGEYFFEICRFYDDDTTKNQFHCDDLGICKVGGRENFFHLKKCVRYTFCYLAFQSSAMIATIPAKHSFTFFATSAVTVNCTTPGLLRAQMMIVHGPLQLIKIVDSWCTIELLNWWFYLLISSQPRSSFLTYTLLLYNTPFRLFTLDEPKCCYWQKIVEFIYASGVDLFVYWVIFMIVKKAIIFLGSREKPFYCNFCLTLAILKTQFK</sequence>
<dbReference type="AlphaFoldDB" id="A0A2R6P5W1"/>
<evidence type="ECO:0000313" key="4">
    <source>
        <dbReference type="EMBL" id="PSR86037.1"/>
    </source>
</evidence>
<proteinExistence type="predicted"/>
<dbReference type="Gramene" id="PSR86037">
    <property type="protein sequence ID" value="PSR86037"/>
    <property type="gene ID" value="CEY00_Acc31666"/>
</dbReference>
<dbReference type="GO" id="GO:0008270">
    <property type="term" value="F:zinc ion binding"/>
    <property type="evidence" value="ECO:0007669"/>
    <property type="project" value="UniProtKB-KW"/>
</dbReference>
<keyword evidence="1" id="KW-0479">Metal-binding</keyword>
<evidence type="ECO:0000313" key="5">
    <source>
        <dbReference type="Proteomes" id="UP000241394"/>
    </source>
</evidence>
<dbReference type="GO" id="GO:0005634">
    <property type="term" value="C:nucleus"/>
    <property type="evidence" value="ECO:0007669"/>
    <property type="project" value="TreeGrafter"/>
</dbReference>
<dbReference type="SUPFAM" id="SSF161245">
    <property type="entry name" value="Zinc hairpin stack"/>
    <property type="match status" value="1"/>
</dbReference>
<feature type="domain" description="CTCHY-type" evidence="3">
    <location>
        <begin position="29"/>
        <end position="94"/>
    </location>
</feature>
<evidence type="ECO:0000259" key="3">
    <source>
        <dbReference type="PROSITE" id="PS51270"/>
    </source>
</evidence>
<keyword evidence="5" id="KW-1185">Reference proteome</keyword>
<accession>A0A2R6P5W1</accession>
<keyword evidence="1" id="KW-0862">Zinc</keyword>
<evidence type="ECO:0000256" key="2">
    <source>
        <dbReference type="SAM" id="Phobius"/>
    </source>
</evidence>
<evidence type="ECO:0000256" key="1">
    <source>
        <dbReference type="PROSITE-ProRule" id="PRU00965"/>
    </source>
</evidence>
<gene>
    <name evidence="4" type="ORF">CEY00_Acc31666</name>
</gene>
<dbReference type="STRING" id="1590841.A0A2R6P5W1"/>
<dbReference type="GO" id="GO:0061630">
    <property type="term" value="F:ubiquitin protein ligase activity"/>
    <property type="evidence" value="ECO:0007669"/>
    <property type="project" value="TreeGrafter"/>
</dbReference>
<comment type="caution">
    <text evidence="4">The sequence shown here is derived from an EMBL/GenBank/DDBJ whole genome shotgun (WGS) entry which is preliminary data.</text>
</comment>
<dbReference type="GO" id="GO:0006511">
    <property type="term" value="P:ubiquitin-dependent protein catabolic process"/>
    <property type="evidence" value="ECO:0007669"/>
    <property type="project" value="TreeGrafter"/>
</dbReference>
<keyword evidence="2" id="KW-0812">Transmembrane</keyword>
<dbReference type="EMBL" id="NKQK01000028">
    <property type="protein sequence ID" value="PSR86037.1"/>
    <property type="molecule type" value="Genomic_DNA"/>
</dbReference>
<dbReference type="InterPro" id="IPR037275">
    <property type="entry name" value="Znf_CTCHY_sf"/>
</dbReference>
<dbReference type="OrthoDB" id="411372at2759"/>
<name>A0A2R6P5W1_ACTCC</name>
<keyword evidence="1" id="KW-0863">Zinc-finger</keyword>
<keyword evidence="2" id="KW-1133">Transmembrane helix</keyword>
<dbReference type="PANTHER" id="PTHR21319">
    <property type="entry name" value="RING FINGER AND CHY ZINC FINGER DOMAIN-CONTAINING PROTEIN 1"/>
    <property type="match status" value="1"/>
</dbReference>
<organism evidence="4 5">
    <name type="scientific">Actinidia chinensis var. chinensis</name>
    <name type="common">Chinese soft-hair kiwi</name>
    <dbReference type="NCBI Taxonomy" id="1590841"/>
    <lineage>
        <taxon>Eukaryota</taxon>
        <taxon>Viridiplantae</taxon>
        <taxon>Streptophyta</taxon>
        <taxon>Embryophyta</taxon>
        <taxon>Tracheophyta</taxon>
        <taxon>Spermatophyta</taxon>
        <taxon>Magnoliopsida</taxon>
        <taxon>eudicotyledons</taxon>
        <taxon>Gunneridae</taxon>
        <taxon>Pentapetalae</taxon>
        <taxon>asterids</taxon>
        <taxon>Ericales</taxon>
        <taxon>Actinidiaceae</taxon>
        <taxon>Actinidia</taxon>
    </lineage>
</organism>